<accession>F8FQX6</accession>
<evidence type="ECO:0000313" key="2">
    <source>
        <dbReference type="Proteomes" id="UP000006620"/>
    </source>
</evidence>
<dbReference type="AlphaFoldDB" id="F8FQX6"/>
<evidence type="ECO:0000313" key="1">
    <source>
        <dbReference type="EMBL" id="AEI39306.1"/>
    </source>
</evidence>
<dbReference type="Proteomes" id="UP000006620">
    <property type="component" value="Chromosome"/>
</dbReference>
<protein>
    <submittedName>
        <fullName evidence="1">Uncharacterized protein</fullName>
    </submittedName>
</protein>
<proteinExistence type="predicted"/>
<dbReference type="RefSeq" id="WP_013914470.1">
    <property type="nucleotide sequence ID" value="NC_015690.1"/>
</dbReference>
<name>F8FQX6_PAEMK</name>
<gene>
    <name evidence="1" type="ordered locus">KNP414_00716</name>
</gene>
<organism evidence="1 2">
    <name type="scientific">Paenibacillus mucilaginosus (strain KNP414)</name>
    <dbReference type="NCBI Taxonomy" id="1036673"/>
    <lineage>
        <taxon>Bacteria</taxon>
        <taxon>Bacillati</taxon>
        <taxon>Bacillota</taxon>
        <taxon>Bacilli</taxon>
        <taxon>Bacillales</taxon>
        <taxon>Paenibacillaceae</taxon>
        <taxon>Paenibacillus</taxon>
    </lineage>
</organism>
<reference evidence="2" key="1">
    <citation type="submission" date="2011-06" db="EMBL/GenBank/DDBJ databases">
        <title>Complete genome sequence of Paenibacillus mucilaginosus KNP414.</title>
        <authorList>
            <person name="Wang J."/>
            <person name="Hu S."/>
            <person name="Hu X."/>
            <person name="Zhang B."/>
            <person name="Dong D."/>
            <person name="Zhang S."/>
            <person name="Zhao K."/>
            <person name="Wu D."/>
        </authorList>
    </citation>
    <scope>NUCLEOTIDE SEQUENCE [LARGE SCALE GENOMIC DNA]</scope>
    <source>
        <strain evidence="2">KNP414</strain>
    </source>
</reference>
<dbReference type="EMBL" id="CP002869">
    <property type="protein sequence ID" value="AEI39306.1"/>
    <property type="molecule type" value="Genomic_DNA"/>
</dbReference>
<reference evidence="1 2" key="2">
    <citation type="journal article" date="2013" name="Genome Announc.">
        <title>Genome Sequence of Growth-Improving Paenibacillus mucilaginosus Strain KNP414.</title>
        <authorList>
            <person name="Lu J.J."/>
            <person name="Wang J.F."/>
            <person name="Hu X.F."/>
        </authorList>
    </citation>
    <scope>NUCLEOTIDE SEQUENCE [LARGE SCALE GENOMIC DNA]</scope>
    <source>
        <strain evidence="1 2">KNP414</strain>
    </source>
</reference>
<dbReference type="KEGG" id="pms:KNP414_00716"/>
<dbReference type="HOGENOM" id="CLU_2651045_0_0_9"/>
<dbReference type="PATRIC" id="fig|1036673.3.peg.628"/>
<sequence length="76" mass="8963">MILYQMAKRLAERSRLKNTIERSEGSVADELRTQKDQVEEQLMSQASIWTEEGQDEFMLTELPPEGEWNDMQQAWT</sequence>